<accession>A0A9N9BBD0</accession>
<dbReference type="Proteomes" id="UP000789508">
    <property type="component" value="Unassembled WGS sequence"/>
</dbReference>
<feature type="compositionally biased region" description="Low complexity" evidence="1">
    <location>
        <begin position="989"/>
        <end position="1006"/>
    </location>
</feature>
<evidence type="ECO:0000256" key="1">
    <source>
        <dbReference type="SAM" id="MobiDB-lite"/>
    </source>
</evidence>
<feature type="region of interest" description="Disordered" evidence="1">
    <location>
        <begin position="985"/>
        <end position="1006"/>
    </location>
</feature>
<sequence length="1006" mass="117318">MIFPFVTADSEYVPGENVKVEIQVKSTNTWHNVVSGINGSLKLCTREEQNISHIRFTIQDEYPKSSSSIVPSTYNAFNEMMNAASKKVLPDSKLTTNRNDHLYNDLLALLRSNNLGWEYGTHNIAGKSFVNKLTSLLYYLDDKHQTLKLRSLKIPTFFLQLPLYQQNTYYKNGSHHKTTLKRKDLEFYADKLEECILEPWASKLCWNQVVTASLELCSVARTYANYLETVNQHMQRIQLASAPARSPENNSNLEIRTPCAKNAIKEIYLPIAEHIKDTSEYEIISLEEFLPENKEKRFFYLSNLTIDSTIMLYRYHHGNYLGTLNFIWKILEDFELRDDTKNAQAIIRTQSLLPQFFIQYMRRYMFAKYSLITKIILSVLRYLYHDLVGDSSAVDNSYSAEVDQRLRTMLELGDPEICIDMCKNNGFKGTKFDEFWNEMESYFSENLLSVHERRHSNILYLPSFISVRDLRESIVERLENKHNEHPLSNNCLVPSDRWISYQFCPKNNWYKASTQYTGRFQIKYMVQTRQLRKSHIDVHYCQAIFKYIQQFASKCRQYTCLIFADDKHKVPIGEEVPTSTGVRNKKSATLKQTELSASDHDFTKLSITSSVSLFTKIPEDLTQSFYVGQVYIALKDTTFQASSALRHATEFYDSIEQHYYNADSLPEIIILYTDGGPDHRCNFGSVQVSLISLFLNGDFDLVIAARTAPFHSWANPAERIMSILNLGFQNVALQREQMSEESEFIFQKLQTLDAIHPELDKSITTMNQLLKRNLYQDFVMKYNRHNCKVCRKVRMPYDDFQSLSFIPDPDHWKTDHYKEFEIIYGKPTLERFRPSAMNITIDDEIGEKRPGQFVNTKIRRTITCEYCGKMRCIYSNIALTNNEEIKLQTTLDGLYYSCGSQLLPEDHELSEHLSIRLNLTCDSPIESTYFSWRLKRFDICYWCGESIDLIEPSDTLKNEWKTIYPLCSFCKNNGKTWHKRAPKKFNQLSSTEESSKTNTTNKKQKT</sequence>
<organism evidence="2 3">
    <name type="scientific">Ambispora leptoticha</name>
    <dbReference type="NCBI Taxonomy" id="144679"/>
    <lineage>
        <taxon>Eukaryota</taxon>
        <taxon>Fungi</taxon>
        <taxon>Fungi incertae sedis</taxon>
        <taxon>Mucoromycota</taxon>
        <taxon>Glomeromycotina</taxon>
        <taxon>Glomeromycetes</taxon>
        <taxon>Archaeosporales</taxon>
        <taxon>Ambisporaceae</taxon>
        <taxon>Ambispora</taxon>
    </lineage>
</organism>
<reference evidence="2" key="1">
    <citation type="submission" date="2021-06" db="EMBL/GenBank/DDBJ databases">
        <authorList>
            <person name="Kallberg Y."/>
            <person name="Tangrot J."/>
            <person name="Rosling A."/>
        </authorList>
    </citation>
    <scope>NUCLEOTIDE SEQUENCE</scope>
    <source>
        <strain evidence="2">FL130A</strain>
    </source>
</reference>
<comment type="caution">
    <text evidence="2">The sequence shown here is derived from an EMBL/GenBank/DDBJ whole genome shotgun (WGS) entry which is preliminary data.</text>
</comment>
<evidence type="ECO:0000313" key="2">
    <source>
        <dbReference type="EMBL" id="CAG8561949.1"/>
    </source>
</evidence>
<evidence type="ECO:0000313" key="3">
    <source>
        <dbReference type="Proteomes" id="UP000789508"/>
    </source>
</evidence>
<dbReference type="OrthoDB" id="2379746at2759"/>
<dbReference type="EMBL" id="CAJVPS010002174">
    <property type="protein sequence ID" value="CAG8561949.1"/>
    <property type="molecule type" value="Genomic_DNA"/>
</dbReference>
<proteinExistence type="predicted"/>
<keyword evidence="3" id="KW-1185">Reference proteome</keyword>
<name>A0A9N9BBD0_9GLOM</name>
<protein>
    <submittedName>
        <fullName evidence="2">6370_t:CDS:1</fullName>
    </submittedName>
</protein>
<dbReference type="AlphaFoldDB" id="A0A9N9BBD0"/>
<gene>
    <name evidence="2" type="ORF">ALEPTO_LOCUS6392</name>
</gene>